<evidence type="ECO:0000313" key="2">
    <source>
        <dbReference type="Proteomes" id="UP000751614"/>
    </source>
</evidence>
<evidence type="ECO:0000313" key="1">
    <source>
        <dbReference type="EMBL" id="TMU55753.1"/>
    </source>
</evidence>
<reference evidence="1 2" key="1">
    <citation type="submission" date="2019-05" db="EMBL/GenBank/DDBJ databases">
        <title>Flagellimonas sp. AsT0115, sp. nov., isolated from a marine red algae, Asparagopsis taxiformis.</title>
        <authorList>
            <person name="Kim J."/>
            <person name="Jeong S.E."/>
            <person name="Jeon C.O."/>
        </authorList>
    </citation>
    <scope>NUCLEOTIDE SEQUENCE [LARGE SCALE GENOMIC DNA]</scope>
    <source>
        <strain evidence="1 2">AsT0115</strain>
    </source>
</reference>
<gene>
    <name evidence="1" type="ORF">FGG15_09130</name>
</gene>
<name>A0ABY2WLL3_9FLAO</name>
<proteinExistence type="predicted"/>
<dbReference type="Gene3D" id="3.30.70.3090">
    <property type="entry name" value="ORF SCO4226, nickel-binding ferredoxin-like monomer"/>
    <property type="match status" value="1"/>
</dbReference>
<accession>A0ABY2WLL3</accession>
<comment type="caution">
    <text evidence="1">The sequence shown here is derived from an EMBL/GenBank/DDBJ whole genome shotgun (WGS) entry which is preliminary data.</text>
</comment>
<sequence>MKTYVIEREIPDAGLLSQAQLKGISQKSCSVLENMGSEIEWMHSYVADDKVYCLYKAVNKELIEEHAKKGGFPVNSIQELSTVIGPNTAKEKS</sequence>
<dbReference type="EMBL" id="VCNI01000002">
    <property type="protein sequence ID" value="TMU55753.1"/>
    <property type="molecule type" value="Genomic_DNA"/>
</dbReference>
<dbReference type="InterPro" id="IPR025336">
    <property type="entry name" value="SCO4226-like"/>
</dbReference>
<dbReference type="InterPro" id="IPR042557">
    <property type="entry name" value="SCO4226"/>
</dbReference>
<dbReference type="Pfam" id="PF14026">
    <property type="entry name" value="SCO4226-like"/>
    <property type="match status" value="1"/>
</dbReference>
<dbReference type="Proteomes" id="UP000751614">
    <property type="component" value="Unassembled WGS sequence"/>
</dbReference>
<protein>
    <submittedName>
        <fullName evidence="1">DUF4242 domain-containing protein</fullName>
    </submittedName>
</protein>
<keyword evidence="2" id="KW-1185">Reference proteome</keyword>
<organism evidence="1 2">
    <name type="scientific">Flagellimonas algicola</name>
    <dbReference type="NCBI Taxonomy" id="2583815"/>
    <lineage>
        <taxon>Bacteria</taxon>
        <taxon>Pseudomonadati</taxon>
        <taxon>Bacteroidota</taxon>
        <taxon>Flavobacteriia</taxon>
        <taxon>Flavobacteriales</taxon>
        <taxon>Flavobacteriaceae</taxon>
        <taxon>Flagellimonas</taxon>
    </lineage>
</organism>